<keyword evidence="4 9" id="KW-0863">Zinc-finger</keyword>
<dbReference type="Gene3D" id="3.30.40.10">
    <property type="entry name" value="Zinc/RING finger domain, C3HC4 (zinc finger)"/>
    <property type="match status" value="1"/>
</dbReference>
<gene>
    <name evidence="12" type="ORF">RJ641_018512</name>
</gene>
<evidence type="ECO:0000256" key="4">
    <source>
        <dbReference type="ARBA" id="ARBA00022771"/>
    </source>
</evidence>
<dbReference type="GO" id="GO:0006289">
    <property type="term" value="P:nucleotide-excision repair"/>
    <property type="evidence" value="ECO:0007669"/>
    <property type="project" value="TreeGrafter"/>
</dbReference>
<organism evidence="12 13">
    <name type="scientific">Dillenia turbinata</name>
    <dbReference type="NCBI Taxonomy" id="194707"/>
    <lineage>
        <taxon>Eukaryota</taxon>
        <taxon>Viridiplantae</taxon>
        <taxon>Streptophyta</taxon>
        <taxon>Embryophyta</taxon>
        <taxon>Tracheophyta</taxon>
        <taxon>Spermatophyta</taxon>
        <taxon>Magnoliopsida</taxon>
        <taxon>eudicotyledons</taxon>
        <taxon>Gunneridae</taxon>
        <taxon>Pentapetalae</taxon>
        <taxon>Dilleniales</taxon>
        <taxon>Dilleniaceae</taxon>
        <taxon>Dillenia</taxon>
    </lineage>
</organism>
<evidence type="ECO:0000256" key="1">
    <source>
        <dbReference type="ARBA" id="ARBA00008438"/>
    </source>
</evidence>
<evidence type="ECO:0000256" key="3">
    <source>
        <dbReference type="ARBA" id="ARBA00022741"/>
    </source>
</evidence>
<dbReference type="GO" id="GO:0004386">
    <property type="term" value="F:helicase activity"/>
    <property type="evidence" value="ECO:0007669"/>
    <property type="project" value="UniProtKB-KW"/>
</dbReference>
<evidence type="ECO:0000256" key="2">
    <source>
        <dbReference type="ARBA" id="ARBA00022723"/>
    </source>
</evidence>
<evidence type="ECO:0000256" key="5">
    <source>
        <dbReference type="ARBA" id="ARBA00022801"/>
    </source>
</evidence>
<dbReference type="Pfam" id="PF00176">
    <property type="entry name" value="SNF2-rel_dom"/>
    <property type="match status" value="1"/>
</dbReference>
<dbReference type="GO" id="GO:0005634">
    <property type="term" value="C:nucleus"/>
    <property type="evidence" value="ECO:0007669"/>
    <property type="project" value="TreeGrafter"/>
</dbReference>
<evidence type="ECO:0000313" key="13">
    <source>
        <dbReference type="Proteomes" id="UP001370490"/>
    </source>
</evidence>
<evidence type="ECO:0000256" key="8">
    <source>
        <dbReference type="ARBA" id="ARBA00022840"/>
    </source>
</evidence>
<keyword evidence="3" id="KW-0547">Nucleotide-binding</keyword>
<dbReference type="AlphaFoldDB" id="A0AAN8YYG8"/>
<dbReference type="InterPro" id="IPR013083">
    <property type="entry name" value="Znf_RING/FYVE/PHD"/>
</dbReference>
<dbReference type="InterPro" id="IPR050628">
    <property type="entry name" value="SNF2_RAD54_helicase_TF"/>
</dbReference>
<dbReference type="SMART" id="SM00487">
    <property type="entry name" value="DEXDc"/>
    <property type="match status" value="1"/>
</dbReference>
<feature type="domain" description="Helicase ATP-binding" evidence="11">
    <location>
        <begin position="114"/>
        <end position="386"/>
    </location>
</feature>
<feature type="domain" description="RING-type" evidence="10">
    <location>
        <begin position="564"/>
        <end position="604"/>
    </location>
</feature>
<keyword evidence="2" id="KW-0479">Metal-binding</keyword>
<name>A0AAN8YYG8_9MAGN</name>
<dbReference type="GO" id="GO:0008094">
    <property type="term" value="F:ATP-dependent activity, acting on DNA"/>
    <property type="evidence" value="ECO:0007669"/>
    <property type="project" value="TreeGrafter"/>
</dbReference>
<dbReference type="PANTHER" id="PTHR45626">
    <property type="entry name" value="TRANSCRIPTION TERMINATION FACTOR 2-RELATED"/>
    <property type="match status" value="1"/>
</dbReference>
<dbReference type="SUPFAM" id="SSF57850">
    <property type="entry name" value="RING/U-box"/>
    <property type="match status" value="1"/>
</dbReference>
<dbReference type="EMBL" id="JBAMMX010000023">
    <property type="protein sequence ID" value="KAK6917761.1"/>
    <property type="molecule type" value="Genomic_DNA"/>
</dbReference>
<dbReference type="Gene3D" id="3.40.50.300">
    <property type="entry name" value="P-loop containing nucleotide triphosphate hydrolases"/>
    <property type="match status" value="1"/>
</dbReference>
<dbReference type="SUPFAM" id="SSF52540">
    <property type="entry name" value="P-loop containing nucleoside triphosphate hydrolases"/>
    <property type="match status" value="2"/>
</dbReference>
<dbReference type="InterPro" id="IPR014001">
    <property type="entry name" value="Helicase_ATP-bd"/>
</dbReference>
<dbReference type="SMART" id="SM00184">
    <property type="entry name" value="RING"/>
    <property type="match status" value="1"/>
</dbReference>
<dbReference type="InterPro" id="IPR017907">
    <property type="entry name" value="Znf_RING_CS"/>
</dbReference>
<dbReference type="Proteomes" id="UP001370490">
    <property type="component" value="Unassembled WGS sequence"/>
</dbReference>
<dbReference type="PROSITE" id="PS51192">
    <property type="entry name" value="HELICASE_ATP_BIND_1"/>
    <property type="match status" value="1"/>
</dbReference>
<dbReference type="Pfam" id="PF00097">
    <property type="entry name" value="zf-C3HC4"/>
    <property type="match status" value="1"/>
</dbReference>
<sequence>MDEFIARVEQVFVFENGQANQEGEGSDTLWDLTCDTMWDLARRAIDQLESLSWWRKSNKSYRWVTWFGFLGEEYRTRGQRINIEDDAVETAEAPKDLTLSLLKHQKAWLAWSLKQEESLCRGGILADEMGMGKTIEAIALVLKRREVLGPLLIQKQAICLSEGSLSKNSAGELPEINSTLVICPKAALPQWQNEIIRSTRPGSTKVLIYHGRNKKTTHDFSLYDFVLTTYSTVEVEYRKVRVEESKVRCKLCRNLCFVDSMAIHLSCFCKNKHLRKEGSVLDESFESRLIATKQSKEGIDGNNSMDGEKRMLKQFEDEMKGGRHCLHSFMWLRIILDEAHHIKNKDQSTSKAVFALESSYRWALTGTPIQNSSEDVHSLVSSLPVTESCVRVTVTPSLLFAFFLKNSGALVIMANILPGGIEHCGREKLQLCNSLWLEEASVTTHIKKPIRRGSPSEREASFLVFKHIILKGIMLRRTMKTRASDIKLPLMIVKVRRDALSAGEEDFYKTLYGACQSDFNNYVAEGNLMNSSIHLLALITRLRQALDHRYLVTLSEAEDDDQKCGICTQAADSPVLTPCKHVFCNDCLNNYTEHLGVPSCPSCDRRLPSDLKPNGRPRPSKRKAPILSKIRLEEFQTSTKIDALKEEIRFMLEDVGSAKAIVFSQFSSFLELINYSLHKSGINCLQLVGGMTPTRSEAVITTFNDDPDCRILLISLKSGGCALNLTVASNRNRKLDGLIYYESLRNIHAILQDPGAYSTTSPLREEQIFIHAAVWLVEGRDVI</sequence>
<dbReference type="InterPro" id="IPR001650">
    <property type="entry name" value="Helicase_C-like"/>
</dbReference>
<evidence type="ECO:0000259" key="10">
    <source>
        <dbReference type="PROSITE" id="PS50089"/>
    </source>
</evidence>
<dbReference type="InterPro" id="IPR001841">
    <property type="entry name" value="Znf_RING"/>
</dbReference>
<keyword evidence="5" id="KW-0378">Hydrolase</keyword>
<dbReference type="PROSITE" id="PS50089">
    <property type="entry name" value="ZF_RING_2"/>
    <property type="match status" value="1"/>
</dbReference>
<proteinExistence type="inferred from homology"/>
<dbReference type="GO" id="GO:0016787">
    <property type="term" value="F:hydrolase activity"/>
    <property type="evidence" value="ECO:0007669"/>
    <property type="project" value="UniProtKB-KW"/>
</dbReference>
<dbReference type="PANTHER" id="PTHR45626:SF12">
    <property type="entry name" value="DNA REPAIR PROTEIN RAD16"/>
    <property type="match status" value="1"/>
</dbReference>
<comment type="similarity">
    <text evidence="1">Belongs to the SNF2/RAD54 helicase family. RAD16 subfamily.</text>
</comment>
<dbReference type="GO" id="GO:0005524">
    <property type="term" value="F:ATP binding"/>
    <property type="evidence" value="ECO:0007669"/>
    <property type="project" value="UniProtKB-KW"/>
</dbReference>
<dbReference type="InterPro" id="IPR049730">
    <property type="entry name" value="SNF2/RAD54-like_C"/>
</dbReference>
<comment type="caution">
    <text evidence="12">The sequence shown here is derived from an EMBL/GenBank/DDBJ whole genome shotgun (WGS) entry which is preliminary data.</text>
</comment>
<evidence type="ECO:0000256" key="6">
    <source>
        <dbReference type="ARBA" id="ARBA00022806"/>
    </source>
</evidence>
<reference evidence="12 13" key="1">
    <citation type="submission" date="2023-12" db="EMBL/GenBank/DDBJ databases">
        <title>A high-quality genome assembly for Dillenia turbinata (Dilleniales).</title>
        <authorList>
            <person name="Chanderbali A."/>
        </authorList>
    </citation>
    <scope>NUCLEOTIDE SEQUENCE [LARGE SCALE GENOMIC DNA]</scope>
    <source>
        <strain evidence="12">LSX21</strain>
        <tissue evidence="12">Leaf</tissue>
    </source>
</reference>
<evidence type="ECO:0000256" key="9">
    <source>
        <dbReference type="PROSITE-ProRule" id="PRU00175"/>
    </source>
</evidence>
<dbReference type="Gene3D" id="3.40.50.10810">
    <property type="entry name" value="Tandem AAA-ATPase domain"/>
    <property type="match status" value="2"/>
</dbReference>
<evidence type="ECO:0000313" key="12">
    <source>
        <dbReference type="EMBL" id="KAK6917761.1"/>
    </source>
</evidence>
<dbReference type="CDD" id="cd18793">
    <property type="entry name" value="SF2_C_SNF"/>
    <property type="match status" value="1"/>
</dbReference>
<dbReference type="InterPro" id="IPR018957">
    <property type="entry name" value="Znf_C3HC4_RING-type"/>
</dbReference>
<dbReference type="InterPro" id="IPR038718">
    <property type="entry name" value="SNF2-like_sf"/>
</dbReference>
<evidence type="ECO:0000256" key="7">
    <source>
        <dbReference type="ARBA" id="ARBA00022833"/>
    </source>
</evidence>
<protein>
    <submittedName>
        <fullName evidence="12">Zinc finger, C3HC4 RING-type</fullName>
    </submittedName>
</protein>
<keyword evidence="8" id="KW-0067">ATP-binding</keyword>
<dbReference type="PROSITE" id="PS00518">
    <property type="entry name" value="ZF_RING_1"/>
    <property type="match status" value="1"/>
</dbReference>
<dbReference type="GO" id="GO:0008270">
    <property type="term" value="F:zinc ion binding"/>
    <property type="evidence" value="ECO:0007669"/>
    <property type="project" value="UniProtKB-KW"/>
</dbReference>
<dbReference type="InterPro" id="IPR000330">
    <property type="entry name" value="SNF2_N"/>
</dbReference>
<dbReference type="CDD" id="cd18008">
    <property type="entry name" value="DEXDc_SHPRH-like"/>
    <property type="match status" value="1"/>
</dbReference>
<keyword evidence="13" id="KW-1185">Reference proteome</keyword>
<accession>A0AAN8YYG8</accession>
<keyword evidence="6" id="KW-0347">Helicase</keyword>
<keyword evidence="7" id="KW-0862">Zinc</keyword>
<dbReference type="InterPro" id="IPR027417">
    <property type="entry name" value="P-loop_NTPase"/>
</dbReference>
<evidence type="ECO:0000259" key="11">
    <source>
        <dbReference type="PROSITE" id="PS51192"/>
    </source>
</evidence>
<dbReference type="Pfam" id="PF00271">
    <property type="entry name" value="Helicase_C"/>
    <property type="match status" value="1"/>
</dbReference>